<dbReference type="InterPro" id="IPR011115">
    <property type="entry name" value="SecA_DEAD"/>
</dbReference>
<keyword evidence="3 12" id="KW-0813">Transport</keyword>
<dbReference type="InterPro" id="IPR001650">
    <property type="entry name" value="Helicase_C-like"/>
</dbReference>
<comment type="caution">
    <text evidence="18">The sequence shown here is derived from an EMBL/GenBank/DDBJ whole genome shotgun (WGS) entry which is preliminary data.</text>
</comment>
<feature type="domain" description="Helicase ATP-binding" evidence="15">
    <location>
        <begin position="88"/>
        <end position="245"/>
    </location>
</feature>
<dbReference type="SMART" id="SM00958">
    <property type="entry name" value="SecA_PP_bind"/>
    <property type="match status" value="1"/>
</dbReference>
<evidence type="ECO:0000256" key="1">
    <source>
        <dbReference type="ARBA" id="ARBA00004170"/>
    </source>
</evidence>
<accession>A0ABV2KTU8</accession>
<feature type="binding site" evidence="12">
    <location>
        <position position="493"/>
    </location>
    <ligand>
        <name>ATP</name>
        <dbReference type="ChEBI" id="CHEBI:30616"/>
    </ligand>
</feature>
<dbReference type="EC" id="7.4.2.8" evidence="12"/>
<evidence type="ECO:0000259" key="17">
    <source>
        <dbReference type="PROSITE" id="PS51196"/>
    </source>
</evidence>
<dbReference type="InterPro" id="IPR036266">
    <property type="entry name" value="SecA_Wing/Scaffold_sf"/>
</dbReference>
<dbReference type="PROSITE" id="PS51192">
    <property type="entry name" value="HELICASE_ATP_BIND_1"/>
    <property type="match status" value="1"/>
</dbReference>
<keyword evidence="14" id="KW-0175">Coiled coil</keyword>
<name>A0ABV2KTU8_9BACI</name>
<reference evidence="18 19" key="1">
    <citation type="submission" date="2024-06" db="EMBL/GenBank/DDBJ databases">
        <title>Genomic Encyclopedia of Type Strains, Phase IV (KMG-IV): sequencing the most valuable type-strain genomes for metagenomic binning, comparative biology and taxonomic classification.</title>
        <authorList>
            <person name="Goeker M."/>
        </authorList>
    </citation>
    <scope>NUCLEOTIDE SEQUENCE [LARGE SCALE GENOMIC DNA]</scope>
    <source>
        <strain evidence="18 19">DSM 23520</strain>
    </source>
</reference>
<dbReference type="CDD" id="cd18803">
    <property type="entry name" value="SF2_C_secA"/>
    <property type="match status" value="1"/>
</dbReference>
<dbReference type="InterPro" id="IPR027417">
    <property type="entry name" value="P-loop_NTPase"/>
</dbReference>
<dbReference type="SUPFAM" id="SSF81886">
    <property type="entry name" value="Helical scaffold and wing domains of SecA"/>
    <property type="match status" value="1"/>
</dbReference>
<dbReference type="PANTHER" id="PTHR30612:SF0">
    <property type="entry name" value="CHLOROPLAST PROTEIN-TRANSPORTING ATPASE"/>
    <property type="match status" value="1"/>
</dbReference>
<dbReference type="PANTHER" id="PTHR30612">
    <property type="entry name" value="SECA INNER MEMBRANE COMPONENT OF SEC PROTEIN SECRETION SYSTEM"/>
    <property type="match status" value="1"/>
</dbReference>
<dbReference type="InterPro" id="IPR036670">
    <property type="entry name" value="SecA_X-link_sf"/>
</dbReference>
<evidence type="ECO:0000259" key="15">
    <source>
        <dbReference type="PROSITE" id="PS51192"/>
    </source>
</evidence>
<feature type="domain" description="Helicase C-terminal" evidence="16">
    <location>
        <begin position="411"/>
        <end position="586"/>
    </location>
</feature>
<dbReference type="InterPro" id="IPR011130">
    <property type="entry name" value="SecA_preprotein_X-link_dom"/>
</dbReference>
<dbReference type="PROSITE" id="PS51196">
    <property type="entry name" value="SECA_MOTOR_DEAD"/>
    <property type="match status" value="1"/>
</dbReference>
<evidence type="ECO:0000256" key="11">
    <source>
        <dbReference type="ARBA" id="ARBA00023136"/>
    </source>
</evidence>
<feature type="binding site" evidence="12">
    <location>
        <position position="86"/>
    </location>
    <ligand>
        <name>ATP</name>
        <dbReference type="ChEBI" id="CHEBI:30616"/>
    </ligand>
</feature>
<organism evidence="18 19">
    <name type="scientific">Alkalibacillus flavidus</name>
    <dbReference type="NCBI Taxonomy" id="546021"/>
    <lineage>
        <taxon>Bacteria</taxon>
        <taxon>Bacillati</taxon>
        <taxon>Bacillota</taxon>
        <taxon>Bacilli</taxon>
        <taxon>Bacillales</taxon>
        <taxon>Bacillaceae</taxon>
        <taxon>Alkalibacillus</taxon>
    </lineage>
</organism>
<feature type="domain" description="SecA family profile" evidence="17">
    <location>
        <begin position="2"/>
        <end position="571"/>
    </location>
</feature>
<keyword evidence="11 12" id="KW-0472">Membrane</keyword>
<feature type="coiled-coil region" evidence="14">
    <location>
        <begin position="10"/>
        <end position="40"/>
    </location>
</feature>
<dbReference type="EMBL" id="JBEPMX010000004">
    <property type="protein sequence ID" value="MET3683011.1"/>
    <property type="molecule type" value="Genomic_DNA"/>
</dbReference>
<keyword evidence="4 12" id="KW-1003">Cell membrane</keyword>
<evidence type="ECO:0000256" key="9">
    <source>
        <dbReference type="ARBA" id="ARBA00022967"/>
    </source>
</evidence>
<dbReference type="CDD" id="cd17928">
    <property type="entry name" value="DEXDc_SecA"/>
    <property type="match status" value="1"/>
</dbReference>
<dbReference type="NCBIfam" id="NF006630">
    <property type="entry name" value="PRK09200.1"/>
    <property type="match status" value="1"/>
</dbReference>
<dbReference type="RefSeq" id="WP_354219608.1">
    <property type="nucleotide sequence ID" value="NZ_JBEPMX010000004.1"/>
</dbReference>
<dbReference type="Pfam" id="PF21090">
    <property type="entry name" value="P-loop_SecA"/>
    <property type="match status" value="1"/>
</dbReference>
<dbReference type="InterPro" id="IPR014001">
    <property type="entry name" value="Helicase_ATP-bd"/>
</dbReference>
<keyword evidence="5 12" id="KW-0963">Cytoplasm</keyword>
<gene>
    <name evidence="12" type="primary">secA</name>
    <name evidence="18" type="ORF">ABID56_001101</name>
</gene>
<dbReference type="SUPFAM" id="SSF81767">
    <property type="entry name" value="Pre-protein crosslinking domain of SecA"/>
    <property type="match status" value="1"/>
</dbReference>
<dbReference type="InterPro" id="IPR014018">
    <property type="entry name" value="SecA_motor_DEAD"/>
</dbReference>
<dbReference type="NCBIfam" id="TIGR00963">
    <property type="entry name" value="secA"/>
    <property type="match status" value="1"/>
</dbReference>
<evidence type="ECO:0000313" key="19">
    <source>
        <dbReference type="Proteomes" id="UP001549167"/>
    </source>
</evidence>
<evidence type="ECO:0000256" key="12">
    <source>
        <dbReference type="HAMAP-Rule" id="MF_01382"/>
    </source>
</evidence>
<keyword evidence="10 12" id="KW-0811">Translocation</keyword>
<keyword evidence="9 12" id="KW-1278">Translocase</keyword>
<proteinExistence type="inferred from homology"/>
<dbReference type="Gene3D" id="3.90.1440.10">
    <property type="entry name" value="SecA, preprotein cross-linking domain"/>
    <property type="match status" value="1"/>
</dbReference>
<dbReference type="SUPFAM" id="SSF52540">
    <property type="entry name" value="P-loop containing nucleoside triphosphate hydrolases"/>
    <property type="match status" value="2"/>
</dbReference>
<evidence type="ECO:0000259" key="16">
    <source>
        <dbReference type="PROSITE" id="PS51194"/>
    </source>
</evidence>
<dbReference type="Proteomes" id="UP001549167">
    <property type="component" value="Unassembled WGS sequence"/>
</dbReference>
<dbReference type="Gene3D" id="3.40.50.300">
    <property type="entry name" value="P-loop containing nucleotide triphosphate hydrolases"/>
    <property type="match status" value="2"/>
</dbReference>
<evidence type="ECO:0000256" key="8">
    <source>
        <dbReference type="ARBA" id="ARBA00022927"/>
    </source>
</evidence>
<evidence type="ECO:0000256" key="7">
    <source>
        <dbReference type="ARBA" id="ARBA00022840"/>
    </source>
</evidence>
<comment type="function">
    <text evidence="12">Part of the Sec protein translocase complex. Interacts with the SecYEG preprotein conducting channel. Has a central role in coupling the hydrolysis of ATP to the transfer of proteins into and across the cell membrane, serving as an ATP-driven molecular motor driving the stepwise translocation of polypeptide chains across the membrane.</text>
</comment>
<dbReference type="InterPro" id="IPR000185">
    <property type="entry name" value="SecA"/>
</dbReference>
<keyword evidence="19" id="KW-1185">Reference proteome</keyword>
<dbReference type="PROSITE" id="PS51194">
    <property type="entry name" value="HELICASE_CTER"/>
    <property type="match status" value="1"/>
</dbReference>
<dbReference type="InterPro" id="IPR030908">
    <property type="entry name" value="SecA2_Bac_anthr"/>
</dbReference>
<dbReference type="InterPro" id="IPR044722">
    <property type="entry name" value="SecA_SF2_C"/>
</dbReference>
<dbReference type="Pfam" id="PF01043">
    <property type="entry name" value="SecA_PP_bind"/>
    <property type="match status" value="1"/>
</dbReference>
<dbReference type="Gene3D" id="1.10.3060.10">
    <property type="entry name" value="Helical scaffold and wing domains of SecA"/>
    <property type="match status" value="1"/>
</dbReference>
<sequence length="793" mass="90515">MLKTIKQYINDASYRQLKSYERKIKEINRLEETYEAYSDNELSEMTDYFKQQLDGGKSIYDIQADAFAVVREVSKRVLGMRHFDVQLIGGLVLTEGHIAEMATGEGKTIVAALPSYLRALEGKGVHVITANDYLARRDRDLIGQIHEFLGLTVGLNVPQLAPSQKKEAYQCDITYGIGTEFGFDFLRDNMAQSKNDQVQRPFHYAIVDEIDSVLIDEAKTPLIIAGKTEGNEKLQRVCAQLAKSFKRDEDYIFDPETKATSLADGGITKTERAFGIDNLFDLEHRTLYHYVIQAVRARVMFERDVDYIVEEGEVKLVDMYTGRVMEGRTLSDGLHQAIEAKEGLEITEENKTQANITVQNYFRMYPVISGMTGTAKTEEKEFQKVYGMNVVQVPTNKPVIREDHPDIVYETKEQKYEALVDEVKARNSKGQPVLIGTTSIIQSEQVADYLEDAGLTFEVLNAKSVEQEVKLISLAGQYGQITVATNVAGRGTDIMLGEGVKDVGGLCVIGTERHGSRRIDNQLKGRSGRQGDPGETKFIVSLEDDLIVRFAKEEKERKEPNLEIAQDGQILNKDIDKLIDTAQKISEGSHFSIREFNLKLDDVVNDQRGVMYEFRDRLLTTEDPIGFTLKQMDDYIQALVEKYCPDTMTPEEWLLEKLEQQIMTLMPGVHVSLTEQEFESEQDVLDYINQLKEQYEAEIKRFSDDQKLQFKVRQISLAVTDQNWIKHLEQMNRLKEGVGVRQYQQEDPIRLYQEDGFDLFRYAFQEIQGGMLQQLANQIHYLQKKEAERANNA</sequence>
<keyword evidence="6 12" id="KW-0547">Nucleotide-binding</keyword>
<evidence type="ECO:0000256" key="14">
    <source>
        <dbReference type="SAM" id="Coils"/>
    </source>
</evidence>
<keyword evidence="8 12" id="KW-0653">Protein transport</keyword>
<evidence type="ECO:0000256" key="10">
    <source>
        <dbReference type="ARBA" id="ARBA00023010"/>
    </source>
</evidence>
<dbReference type="HAMAP" id="MF_01382">
    <property type="entry name" value="SecA"/>
    <property type="match status" value="1"/>
</dbReference>
<evidence type="ECO:0000256" key="13">
    <source>
        <dbReference type="RuleBase" id="RU003874"/>
    </source>
</evidence>
<protein>
    <recommendedName>
        <fullName evidence="12 13">Protein translocase subunit SecA</fullName>
        <ecNumber evidence="12">7.4.2.8</ecNumber>
    </recommendedName>
</protein>
<evidence type="ECO:0000256" key="3">
    <source>
        <dbReference type="ARBA" id="ARBA00022448"/>
    </source>
</evidence>
<feature type="binding site" evidence="12">
    <location>
        <begin position="104"/>
        <end position="108"/>
    </location>
    <ligand>
        <name>ATP</name>
        <dbReference type="ChEBI" id="CHEBI:30616"/>
    </ligand>
</feature>
<dbReference type="NCBIfam" id="TIGR04397">
    <property type="entry name" value="SecA2_Bac_anthr"/>
    <property type="match status" value="1"/>
</dbReference>
<evidence type="ECO:0000256" key="2">
    <source>
        <dbReference type="ARBA" id="ARBA00007650"/>
    </source>
</evidence>
<evidence type="ECO:0000256" key="4">
    <source>
        <dbReference type="ARBA" id="ARBA00022475"/>
    </source>
</evidence>
<evidence type="ECO:0000256" key="6">
    <source>
        <dbReference type="ARBA" id="ARBA00022741"/>
    </source>
</evidence>
<comment type="catalytic activity">
    <reaction evidence="12">
        <text>ATP + H2O + cellular proteinSide 1 = ADP + phosphate + cellular proteinSide 2.</text>
        <dbReference type="EC" id="7.4.2.8"/>
    </reaction>
</comment>
<dbReference type="SMART" id="SM00957">
    <property type="entry name" value="SecA_DEAD"/>
    <property type="match status" value="1"/>
</dbReference>
<evidence type="ECO:0000313" key="18">
    <source>
        <dbReference type="EMBL" id="MET3683011.1"/>
    </source>
</evidence>
<evidence type="ECO:0000256" key="5">
    <source>
        <dbReference type="ARBA" id="ARBA00022490"/>
    </source>
</evidence>
<dbReference type="Pfam" id="PF07517">
    <property type="entry name" value="SecA_DEAD"/>
    <property type="match status" value="1"/>
</dbReference>
<dbReference type="Pfam" id="PF07516">
    <property type="entry name" value="SecA_SW"/>
    <property type="match status" value="1"/>
</dbReference>
<dbReference type="PRINTS" id="PR00906">
    <property type="entry name" value="SECA"/>
</dbReference>
<comment type="similarity">
    <text evidence="2 12 13">Belongs to the SecA family.</text>
</comment>
<keyword evidence="7 12" id="KW-0067">ATP-binding</keyword>
<dbReference type="InterPro" id="IPR011116">
    <property type="entry name" value="SecA_Wing/Scaffold"/>
</dbReference>
<comment type="subcellular location">
    <subcellularLocation>
        <location evidence="12">Cell membrane</location>
        <topology evidence="12">Peripheral membrane protein</topology>
        <orientation evidence="12">Cytoplasmic side</orientation>
    </subcellularLocation>
    <subcellularLocation>
        <location evidence="12">Cytoplasm</location>
    </subcellularLocation>
    <subcellularLocation>
        <location evidence="1">Membrane</location>
        <topology evidence="1">Peripheral membrane protein</topology>
    </subcellularLocation>
    <text evidence="12">Distribution is 50-50.</text>
</comment>
<comment type="subunit">
    <text evidence="12">Monomer and homodimer. Part of the essential Sec protein translocation apparatus which comprises SecA, SecYEG and auxiliary proteins SecDF. Other proteins may also be involved.</text>
</comment>